<evidence type="ECO:0000313" key="2">
    <source>
        <dbReference type="Proteomes" id="UP000612585"/>
    </source>
</evidence>
<name>A0A8J3ZEC7_9ACTN</name>
<evidence type="ECO:0000313" key="1">
    <source>
        <dbReference type="EMBL" id="GIJ62414.1"/>
    </source>
</evidence>
<reference evidence="1" key="1">
    <citation type="submission" date="2021-01" db="EMBL/GenBank/DDBJ databases">
        <title>Whole genome shotgun sequence of Virgisporangium aurantiacum NBRC 16421.</title>
        <authorList>
            <person name="Komaki H."/>
            <person name="Tamura T."/>
        </authorList>
    </citation>
    <scope>NUCLEOTIDE SEQUENCE</scope>
    <source>
        <strain evidence="1">NBRC 16421</strain>
    </source>
</reference>
<dbReference type="AlphaFoldDB" id="A0A8J3ZEC7"/>
<dbReference type="Proteomes" id="UP000612585">
    <property type="component" value="Unassembled WGS sequence"/>
</dbReference>
<accession>A0A8J3ZEC7</accession>
<evidence type="ECO:0008006" key="3">
    <source>
        <dbReference type="Google" id="ProtNLM"/>
    </source>
</evidence>
<gene>
    <name evidence="1" type="ORF">Vau01_099300</name>
</gene>
<protein>
    <recommendedName>
        <fullName evidence="3">IrrE N-terminal-like domain-containing protein</fullName>
    </recommendedName>
</protein>
<sequence length="180" mass="20008">MSSAEVLRRCHDRLAELEKAGLQIPDPFDAVELADRAGRCLGHRIRLCGIDMPAGAPYGLTLFTTDGGHIVAYERSTNRLHRDHIISHELGHILLGHEPMPIDDPDAAKLVFPRLSPELVSRVLNRNGTYGKLEELEAETMATILMERVSQVPDEPELPGQTVEDAAIAARFSKLFERPR</sequence>
<comment type="caution">
    <text evidence="1">The sequence shown here is derived from an EMBL/GenBank/DDBJ whole genome shotgun (WGS) entry which is preliminary data.</text>
</comment>
<dbReference type="EMBL" id="BOPG01000077">
    <property type="protein sequence ID" value="GIJ62414.1"/>
    <property type="molecule type" value="Genomic_DNA"/>
</dbReference>
<proteinExistence type="predicted"/>
<organism evidence="1 2">
    <name type="scientific">Virgisporangium aurantiacum</name>
    <dbReference type="NCBI Taxonomy" id="175570"/>
    <lineage>
        <taxon>Bacteria</taxon>
        <taxon>Bacillati</taxon>
        <taxon>Actinomycetota</taxon>
        <taxon>Actinomycetes</taxon>
        <taxon>Micromonosporales</taxon>
        <taxon>Micromonosporaceae</taxon>
        <taxon>Virgisporangium</taxon>
    </lineage>
</organism>
<keyword evidence="2" id="KW-1185">Reference proteome</keyword>